<dbReference type="Proteomes" id="UP000784294">
    <property type="component" value="Unassembled WGS sequence"/>
</dbReference>
<name>A0A448WK61_9PLAT</name>
<protein>
    <submittedName>
        <fullName evidence="1">Uncharacterized protein</fullName>
    </submittedName>
</protein>
<dbReference type="EMBL" id="CAAALY010018967">
    <property type="protein sequence ID" value="VEL13795.1"/>
    <property type="molecule type" value="Genomic_DNA"/>
</dbReference>
<proteinExistence type="predicted"/>
<evidence type="ECO:0000313" key="1">
    <source>
        <dbReference type="EMBL" id="VEL13795.1"/>
    </source>
</evidence>
<keyword evidence="2" id="KW-1185">Reference proteome</keyword>
<evidence type="ECO:0000313" key="2">
    <source>
        <dbReference type="Proteomes" id="UP000784294"/>
    </source>
</evidence>
<dbReference type="AlphaFoldDB" id="A0A448WK61"/>
<reference evidence="1" key="1">
    <citation type="submission" date="2018-11" db="EMBL/GenBank/DDBJ databases">
        <authorList>
            <consortium name="Pathogen Informatics"/>
        </authorList>
    </citation>
    <scope>NUCLEOTIDE SEQUENCE</scope>
</reference>
<dbReference type="OrthoDB" id="26387at2759"/>
<sequence>MDRRFRVPLSSTQERANCTDESLTAVDLLSFDALGVSSEVYAYDVATFRISLMQPLPRLLASLIGHGLEMGLDRRCDLYLDNKKTATSL</sequence>
<comment type="caution">
    <text evidence="1">The sequence shown here is derived from an EMBL/GenBank/DDBJ whole genome shotgun (WGS) entry which is preliminary data.</text>
</comment>
<organism evidence="1 2">
    <name type="scientific">Protopolystoma xenopodis</name>
    <dbReference type="NCBI Taxonomy" id="117903"/>
    <lineage>
        <taxon>Eukaryota</taxon>
        <taxon>Metazoa</taxon>
        <taxon>Spiralia</taxon>
        <taxon>Lophotrochozoa</taxon>
        <taxon>Platyhelminthes</taxon>
        <taxon>Monogenea</taxon>
        <taxon>Polyopisthocotylea</taxon>
        <taxon>Polystomatidea</taxon>
        <taxon>Polystomatidae</taxon>
        <taxon>Protopolystoma</taxon>
    </lineage>
</organism>
<gene>
    <name evidence="1" type="ORF">PXEA_LOCUS7235</name>
</gene>
<accession>A0A448WK61</accession>